<proteinExistence type="predicted"/>
<dbReference type="Proteomes" id="UP000236745">
    <property type="component" value="Unassembled WGS sequence"/>
</dbReference>
<dbReference type="AlphaFoldDB" id="A0A1H6C8S5"/>
<protein>
    <submittedName>
        <fullName evidence="2">Uncharacterized protein</fullName>
    </submittedName>
</protein>
<keyword evidence="1" id="KW-1133">Transmembrane helix</keyword>
<keyword evidence="1" id="KW-0472">Membrane</keyword>
<dbReference type="EMBL" id="FNVQ01000003">
    <property type="protein sequence ID" value="SEG69302.1"/>
    <property type="molecule type" value="Genomic_DNA"/>
</dbReference>
<accession>A0A1H6C8S5</accession>
<evidence type="ECO:0000256" key="1">
    <source>
        <dbReference type="SAM" id="Phobius"/>
    </source>
</evidence>
<organism evidence="2 3">
    <name type="scientific">Marinobacterium lutimaris</name>
    <dbReference type="NCBI Taxonomy" id="568106"/>
    <lineage>
        <taxon>Bacteria</taxon>
        <taxon>Pseudomonadati</taxon>
        <taxon>Pseudomonadota</taxon>
        <taxon>Gammaproteobacteria</taxon>
        <taxon>Oceanospirillales</taxon>
        <taxon>Oceanospirillaceae</taxon>
        <taxon>Marinobacterium</taxon>
    </lineage>
</organism>
<reference evidence="2 3" key="1">
    <citation type="submission" date="2016-10" db="EMBL/GenBank/DDBJ databases">
        <authorList>
            <person name="de Groot N.N."/>
        </authorList>
    </citation>
    <scope>NUCLEOTIDE SEQUENCE [LARGE SCALE GENOMIC DNA]</scope>
    <source>
        <strain evidence="2 3">DSM 22012</strain>
    </source>
</reference>
<keyword evidence="3" id="KW-1185">Reference proteome</keyword>
<feature type="transmembrane region" description="Helical" evidence="1">
    <location>
        <begin position="39"/>
        <end position="57"/>
    </location>
</feature>
<evidence type="ECO:0000313" key="3">
    <source>
        <dbReference type="Proteomes" id="UP000236745"/>
    </source>
</evidence>
<name>A0A1H6C8S5_9GAMM</name>
<evidence type="ECO:0000313" key="2">
    <source>
        <dbReference type="EMBL" id="SEG69302.1"/>
    </source>
</evidence>
<gene>
    <name evidence="2" type="ORF">SAMN05444390_103281</name>
</gene>
<sequence length="65" mass="7857">MNVIIDNLRLDAMRYMNKVAIKRRTVEQEIFRLENIQRLWSKIFIGFNMFGLSVVLLKDMPIWKV</sequence>
<keyword evidence="1" id="KW-0812">Transmembrane</keyword>